<dbReference type="PANTHER" id="PTHR38340:SF1">
    <property type="entry name" value="S-LAYER PROTEIN"/>
    <property type="match status" value="1"/>
</dbReference>
<gene>
    <name evidence="3" type="ORF">M595_5536</name>
</gene>
<comment type="subcellular location">
    <subcellularLocation>
        <location evidence="1">Secreted</location>
    </subcellularLocation>
</comment>
<dbReference type="InterPro" id="IPR001343">
    <property type="entry name" value="Hemolysn_Ca-bd"/>
</dbReference>
<evidence type="ECO:0000256" key="1">
    <source>
        <dbReference type="ARBA" id="ARBA00004613"/>
    </source>
</evidence>
<accession>U7QBY3</accession>
<dbReference type="GO" id="GO:0005509">
    <property type="term" value="F:calcium ion binding"/>
    <property type="evidence" value="ECO:0007669"/>
    <property type="project" value="InterPro"/>
</dbReference>
<dbReference type="RefSeq" id="WP_023069228.1">
    <property type="nucleotide sequence ID" value="NZ_AUZM01000093.1"/>
</dbReference>
<dbReference type="InterPro" id="IPR011049">
    <property type="entry name" value="Serralysin-like_metalloprot_C"/>
</dbReference>
<dbReference type="Proteomes" id="UP000017127">
    <property type="component" value="Unassembled WGS sequence"/>
</dbReference>
<dbReference type="Pfam" id="PF00353">
    <property type="entry name" value="HemolysinCabind"/>
    <property type="match status" value="2"/>
</dbReference>
<sequence length="183" mass="18947">MNTDNNDLILAEAGDDLVAGFLGDDIIDGGEGDDVLRGDLNRRFPGGNIGGNDTINGGLGDDRIGGKAGNDALFGDNGDDEIFGDDGDDLLRGGLGDDVLTGDDFSGGQGADMFILAVGEGTDTITDFEVGIDVIGLTEGLNFEQLTLETQGKNTLINFGEETLAILEKVGVESLNLSDFTLV</sequence>
<comment type="caution">
    <text evidence="3">The sequence shown here is derived from an EMBL/GenBank/DDBJ whole genome shotgun (WGS) entry which is preliminary data.</text>
</comment>
<dbReference type="AlphaFoldDB" id="U7QBY3"/>
<dbReference type="EMBL" id="AUZM01000093">
    <property type="protein sequence ID" value="ERT04520.1"/>
    <property type="molecule type" value="Genomic_DNA"/>
</dbReference>
<dbReference type="Gene3D" id="2.150.10.10">
    <property type="entry name" value="Serralysin-like metalloprotease, C-terminal"/>
    <property type="match status" value="1"/>
</dbReference>
<dbReference type="PRINTS" id="PR00313">
    <property type="entry name" value="CABNDNGRPT"/>
</dbReference>
<proteinExistence type="predicted"/>
<keyword evidence="4" id="KW-1185">Reference proteome</keyword>
<dbReference type="SUPFAM" id="SSF51120">
    <property type="entry name" value="beta-Roll"/>
    <property type="match status" value="1"/>
</dbReference>
<evidence type="ECO:0000313" key="3">
    <source>
        <dbReference type="EMBL" id="ERT04520.1"/>
    </source>
</evidence>
<organism evidence="3 4">
    <name type="scientific">Lyngbya aestuarii BL J</name>
    <dbReference type="NCBI Taxonomy" id="1348334"/>
    <lineage>
        <taxon>Bacteria</taxon>
        <taxon>Bacillati</taxon>
        <taxon>Cyanobacteriota</taxon>
        <taxon>Cyanophyceae</taxon>
        <taxon>Oscillatoriophycideae</taxon>
        <taxon>Oscillatoriales</taxon>
        <taxon>Microcoleaceae</taxon>
        <taxon>Lyngbya</taxon>
    </lineage>
</organism>
<dbReference type="PANTHER" id="PTHR38340">
    <property type="entry name" value="S-LAYER PROTEIN"/>
    <property type="match status" value="1"/>
</dbReference>
<keyword evidence="2" id="KW-0964">Secreted</keyword>
<dbReference type="PATRIC" id="fig|1348334.3.peg.5321"/>
<evidence type="ECO:0000313" key="4">
    <source>
        <dbReference type="Proteomes" id="UP000017127"/>
    </source>
</evidence>
<name>U7QBY3_9CYAN</name>
<dbReference type="InterPro" id="IPR018511">
    <property type="entry name" value="Hemolysin-typ_Ca-bd_CS"/>
</dbReference>
<reference evidence="3 4" key="1">
    <citation type="journal article" date="2013" name="Front. Microbiol.">
        <title>Comparative genomic analyses of the cyanobacterium, Lyngbya aestuarii BL J, a powerful hydrogen producer.</title>
        <authorList>
            <person name="Kothari A."/>
            <person name="Vaughn M."/>
            <person name="Garcia-Pichel F."/>
        </authorList>
    </citation>
    <scope>NUCLEOTIDE SEQUENCE [LARGE SCALE GENOMIC DNA]</scope>
    <source>
        <strain evidence="3 4">BL J</strain>
    </source>
</reference>
<dbReference type="InterPro" id="IPR050557">
    <property type="entry name" value="RTX_toxin/Mannuronan_C5-epim"/>
</dbReference>
<protein>
    <submittedName>
        <fullName evidence="3">Hemolysin-type calcium-binding repeat family protein</fullName>
    </submittedName>
</protein>
<dbReference type="GO" id="GO:0005576">
    <property type="term" value="C:extracellular region"/>
    <property type="evidence" value="ECO:0007669"/>
    <property type="project" value="UniProtKB-SubCell"/>
</dbReference>
<evidence type="ECO:0000256" key="2">
    <source>
        <dbReference type="ARBA" id="ARBA00022525"/>
    </source>
</evidence>
<dbReference type="PROSITE" id="PS00330">
    <property type="entry name" value="HEMOLYSIN_CALCIUM"/>
    <property type="match status" value="1"/>
</dbReference>